<protein>
    <recommendedName>
        <fullName evidence="1">TniQ domain-containing protein</fullName>
    </recommendedName>
</protein>
<reference evidence="2 3" key="1">
    <citation type="submission" date="2018-11" db="EMBL/GenBank/DDBJ databases">
        <title>Proposal to divide the Flavobacteriaceae and reorganize its genera based on Amino Acid Identity values calculated from whole genome sequences.</title>
        <authorList>
            <person name="Nicholson A.C."/>
            <person name="Gulvik C.A."/>
            <person name="Whitney A.M."/>
            <person name="Humrighouse B.W."/>
            <person name="Bell M."/>
            <person name="Holmes B."/>
            <person name="Steigerwalt A.G."/>
            <person name="Villarma A."/>
            <person name="Sheth M."/>
            <person name="Batra D."/>
            <person name="Pryor J."/>
            <person name="Bernardet J.-F."/>
            <person name="Hugo C."/>
            <person name="Kampfer P."/>
            <person name="Newman J."/>
            <person name="McQuiston J.R."/>
        </authorList>
    </citation>
    <scope>NUCLEOTIDE SEQUENCE [LARGE SCALE GENOMIC DNA]</scope>
    <source>
        <strain evidence="2 3">G0041</strain>
    </source>
</reference>
<dbReference type="KEGG" id="cnk:EG343_14710"/>
<evidence type="ECO:0000313" key="3">
    <source>
        <dbReference type="Proteomes" id="UP000278288"/>
    </source>
</evidence>
<dbReference type="Proteomes" id="UP000278288">
    <property type="component" value="Chromosome"/>
</dbReference>
<evidence type="ECO:0000259" key="1">
    <source>
        <dbReference type="Pfam" id="PF06527"/>
    </source>
</evidence>
<dbReference type="AlphaFoldDB" id="A0AAD0YPT7"/>
<dbReference type="InterPro" id="IPR009492">
    <property type="entry name" value="TniQ"/>
</dbReference>
<gene>
    <name evidence="2" type="ORF">EG343_14710</name>
</gene>
<dbReference type="Pfam" id="PF06527">
    <property type="entry name" value="TniQ"/>
    <property type="match status" value="1"/>
</dbReference>
<organism evidence="2 3">
    <name type="scientific">Chryseobacterium nakagawai</name>
    <dbReference type="NCBI Taxonomy" id="1241982"/>
    <lineage>
        <taxon>Bacteria</taxon>
        <taxon>Pseudomonadati</taxon>
        <taxon>Bacteroidota</taxon>
        <taxon>Flavobacteriia</taxon>
        <taxon>Flavobacteriales</taxon>
        <taxon>Weeksellaceae</taxon>
        <taxon>Chryseobacterium group</taxon>
        <taxon>Chryseobacterium</taxon>
    </lineage>
</organism>
<keyword evidence="3" id="KW-1185">Reference proteome</keyword>
<accession>A0AAD0YPT7</accession>
<evidence type="ECO:0000313" key="2">
    <source>
        <dbReference type="EMBL" id="AZA91778.1"/>
    </source>
</evidence>
<proteinExistence type="predicted"/>
<feature type="domain" description="TniQ" evidence="1">
    <location>
        <begin position="17"/>
        <end position="145"/>
    </location>
</feature>
<name>A0AAD0YPT7_CHRNA</name>
<sequence length="332" mass="39912">MPYIQSLGKNIWAKYIPPYQDELFTSWFFRISQAHEVKSHSFGKYYFKDQQFWNRDVDNMPTDYLKKVIFDNTPLEYSTIDRLFLNNYQNWLFENHNPNGFTSGILPLGITHRKRKHNGLLYCPICLKQAYYKKQWRLLISYVCCDCEVLLRDCCPKCYNPITFHRLEQGNKNIIKIQSLLLYLCSHCNYDLTQDIEKANKNQVSNQLEIYQILNQGYSENIQYSFSYFYLLQSMMTLLSRKHPVWGRLREACELEFGALPQINQNFTMWPIESRMPIFEIACKIINDYSFLKYLIVRYNLRLSEFSKDHILPYSFENIFKSHYKPLNQTLF</sequence>
<dbReference type="EMBL" id="CP033923">
    <property type="protein sequence ID" value="AZA91778.1"/>
    <property type="molecule type" value="Genomic_DNA"/>
</dbReference>
<dbReference type="RefSeq" id="WP_123858524.1">
    <property type="nucleotide sequence ID" value="NZ_CP033923.1"/>
</dbReference>